<reference evidence="2" key="1">
    <citation type="submission" date="2023-05" db="EMBL/GenBank/DDBJ databases">
        <title>Comparative genomics of Bacillaceae isolates and their secondary metabolite potential.</title>
        <authorList>
            <person name="Song L."/>
            <person name="Nielsen L.J."/>
            <person name="Mohite O."/>
            <person name="Xu X."/>
            <person name="Weber T."/>
            <person name="Kovacs A.T."/>
        </authorList>
    </citation>
    <scope>NUCLEOTIDE SEQUENCE</scope>
    <source>
        <strain evidence="2">LY1</strain>
    </source>
</reference>
<evidence type="ECO:0008006" key="4">
    <source>
        <dbReference type="Google" id="ProtNLM"/>
    </source>
</evidence>
<evidence type="ECO:0000313" key="2">
    <source>
        <dbReference type="EMBL" id="WHY53256.1"/>
    </source>
</evidence>
<sequence>MKKQMAYGKNEDQCYPLFVITHAAENTHDNCPVKPYINDKRIRQNITKAVKDILTNKEMAHKYIDSDFDEDELQKLQLEIKRLTKQEQTIHEKIDRLLDLKLLH</sequence>
<name>A0AAX3WZG0_9BACI</name>
<protein>
    <recommendedName>
        <fullName evidence="4">IDEAL domain-containing protein</fullName>
    </recommendedName>
</protein>
<accession>A0AAX3WZG0</accession>
<proteinExistence type="predicted"/>
<gene>
    <name evidence="2" type="ORF">QNH24_08435</name>
</gene>
<organism evidence="2 3">
    <name type="scientific">Lysinibacillus pakistanensis</name>
    <dbReference type="NCBI Taxonomy" id="759811"/>
    <lineage>
        <taxon>Bacteria</taxon>
        <taxon>Bacillati</taxon>
        <taxon>Bacillota</taxon>
        <taxon>Bacilli</taxon>
        <taxon>Bacillales</taxon>
        <taxon>Bacillaceae</taxon>
        <taxon>Lysinibacillus</taxon>
    </lineage>
</organism>
<dbReference type="Proteomes" id="UP001178322">
    <property type="component" value="Chromosome"/>
</dbReference>
<keyword evidence="1" id="KW-0175">Coiled coil</keyword>
<dbReference type="AlphaFoldDB" id="A0AAX3WZG0"/>
<dbReference type="EMBL" id="CP126101">
    <property type="protein sequence ID" value="WHY53256.1"/>
    <property type="molecule type" value="Genomic_DNA"/>
</dbReference>
<evidence type="ECO:0000256" key="1">
    <source>
        <dbReference type="SAM" id="Coils"/>
    </source>
</evidence>
<evidence type="ECO:0000313" key="3">
    <source>
        <dbReference type="Proteomes" id="UP001178322"/>
    </source>
</evidence>
<dbReference type="RefSeq" id="WP_283871612.1">
    <property type="nucleotide sequence ID" value="NZ_CP126101.1"/>
</dbReference>
<feature type="coiled-coil region" evidence="1">
    <location>
        <begin position="66"/>
        <end position="93"/>
    </location>
</feature>